<reference evidence="1" key="1">
    <citation type="journal article" date="2011" name="PLoS ONE">
        <title>Genome of a low-salinity ammonia-oxidizing archaeon determined by single-cell and metagenomic analysis.</title>
        <authorList>
            <person name="Blainey P.C."/>
            <person name="Mosier A.C."/>
            <person name="Potanina A."/>
            <person name="Francis C.A."/>
            <person name="Quake S.R."/>
        </authorList>
    </citation>
    <scope>NUCLEOTIDE SEQUENCE [LARGE SCALE GENOMIC DNA]</scope>
    <source>
        <strain evidence="1">SFB1</strain>
    </source>
</reference>
<dbReference type="EMBL" id="AEGP01000014">
    <property type="protein sequence ID" value="EGG43053.1"/>
    <property type="molecule type" value="Genomic_DNA"/>
</dbReference>
<sequence length="146" mass="15786">MIYQKLSSFGVLFAILVIAVTSGIFAEEFSFAAKPILDDMSSEFFTPTVGHVEDVSFVQQVSPTGTIEVDQITFTVVADDPNVRLFQICAVIEGPSGTYSPSIDNFPACTKTELLQGNKSDIQTIDFLNPVNVSDLVGISISVKEI</sequence>
<dbReference type="STRING" id="886738.Nlim_0103"/>
<dbReference type="AlphaFoldDB" id="F3KI12"/>
<protein>
    <submittedName>
        <fullName evidence="1">Uncharacterized protein</fullName>
    </submittedName>
</protein>
<gene>
    <name evidence="1" type="ORF">Nlim_0103</name>
</gene>
<comment type="caution">
    <text evidence="1">The sequence shown here is derived from an EMBL/GenBank/DDBJ whole genome shotgun (WGS) entry which is preliminary data.</text>
</comment>
<organism evidence="1">
    <name type="scientific">Candidatus Nitrosarchaeum limnium SFB1</name>
    <dbReference type="NCBI Taxonomy" id="886738"/>
    <lineage>
        <taxon>Archaea</taxon>
        <taxon>Nitrososphaerota</taxon>
        <taxon>Nitrososphaeria</taxon>
        <taxon>Nitrosopumilales</taxon>
        <taxon>Nitrosopumilaceae</taxon>
        <taxon>Nitrosarchaeum</taxon>
    </lineage>
</organism>
<proteinExistence type="predicted"/>
<evidence type="ECO:0000313" key="1">
    <source>
        <dbReference type="EMBL" id="EGG43053.1"/>
    </source>
</evidence>
<name>F3KI12_9ARCH</name>
<dbReference type="HOGENOM" id="CLU_1773073_0_0_2"/>
<dbReference type="Proteomes" id="UP000004348">
    <property type="component" value="Chromosome"/>
</dbReference>
<accession>F3KI12</accession>